<keyword evidence="1" id="KW-0808">Transferase</keyword>
<dbReference type="Proteomes" id="UP001140087">
    <property type="component" value="Unassembled WGS sequence"/>
</dbReference>
<name>A0ACC1L2Q1_9FUNG</name>
<sequence length="468" mass="49347">MAGLKIVQQQQQDSTSALSDKQRAMLEDVAAAFAVSDEQLAKIVARLEAEMFRGLARNTNAELHMEPAVVRPQAAPASGVSLGMAIEATGRRIRIASVRFEAGCVASTTRQVFVAPTAEAHADLFGFAAFCLSEFIQAHGLEQELAPGQKLPLGVAVGQPVDDSQSRVCEAAKEDSVDLCGSDIAHRVRDAVLCSHLPVRVASVTNNAVSALVAAQFHDSTARVAAVFNHGANAAYLEDPVRVERLAGPAGADGADAVAINTEIGRFGAGSDALPLTMWDRRVDRESRCPLARPLEKLVADQYLGEIVRNLVTDFMDHRLLFAGTGDVRPINAAYSFHTGYVAPIIEDSSDELAAVDAVLAAEFGIRSSTADRQIIRALCRVVAERAARLSGAMLAALALKAAAAASHSGDVSVALSGALLDTNPFIRSTAIAAMERLLASRRTAPIGVIFQRRGDDLLGAALAAARL</sequence>
<evidence type="ECO:0000313" key="2">
    <source>
        <dbReference type="Proteomes" id="UP001140087"/>
    </source>
</evidence>
<keyword evidence="2" id="KW-1185">Reference proteome</keyword>
<comment type="caution">
    <text evidence="1">The sequence shown here is derived from an EMBL/GenBank/DDBJ whole genome shotgun (WGS) entry which is preliminary data.</text>
</comment>
<accession>A0ACC1L2Q1</accession>
<dbReference type="EC" id="2.7.1.1" evidence="1"/>
<protein>
    <submittedName>
        <fullName evidence="1">Hexokinase</fullName>
        <ecNumber evidence="1">2.7.1.1</ecNumber>
    </submittedName>
</protein>
<dbReference type="EMBL" id="JANBUN010001079">
    <property type="protein sequence ID" value="KAJ2799783.1"/>
    <property type="molecule type" value="Genomic_DNA"/>
</dbReference>
<proteinExistence type="predicted"/>
<evidence type="ECO:0000313" key="1">
    <source>
        <dbReference type="EMBL" id="KAJ2799783.1"/>
    </source>
</evidence>
<organism evidence="1 2">
    <name type="scientific">Coemansia helicoidea</name>
    <dbReference type="NCBI Taxonomy" id="1286919"/>
    <lineage>
        <taxon>Eukaryota</taxon>
        <taxon>Fungi</taxon>
        <taxon>Fungi incertae sedis</taxon>
        <taxon>Zoopagomycota</taxon>
        <taxon>Kickxellomycotina</taxon>
        <taxon>Kickxellomycetes</taxon>
        <taxon>Kickxellales</taxon>
        <taxon>Kickxellaceae</taxon>
        <taxon>Coemansia</taxon>
    </lineage>
</organism>
<gene>
    <name evidence="1" type="primary">hxk1</name>
    <name evidence="1" type="ORF">H4R21_003430</name>
</gene>
<reference evidence="1" key="1">
    <citation type="submission" date="2022-07" db="EMBL/GenBank/DDBJ databases">
        <title>Phylogenomic reconstructions and comparative analyses of Kickxellomycotina fungi.</title>
        <authorList>
            <person name="Reynolds N.K."/>
            <person name="Stajich J.E."/>
            <person name="Barry K."/>
            <person name="Grigoriev I.V."/>
            <person name="Crous P."/>
            <person name="Smith M.E."/>
        </authorList>
    </citation>
    <scope>NUCLEOTIDE SEQUENCE</scope>
    <source>
        <strain evidence="1">BCRC 34780</strain>
    </source>
</reference>